<reference evidence="2" key="1">
    <citation type="submission" date="2019-07" db="EMBL/GenBank/DDBJ databases">
        <title>Shewanella sp. YLB-08 draft genomic sequence.</title>
        <authorList>
            <person name="Yu L."/>
        </authorList>
    </citation>
    <scope>NUCLEOTIDE SEQUENCE [LARGE SCALE GENOMIC DNA]</scope>
    <source>
        <strain evidence="2">JCM 20706</strain>
    </source>
</reference>
<proteinExistence type="predicted"/>
<comment type="caution">
    <text evidence="1">The sequence shown here is derived from an EMBL/GenBank/DDBJ whole genome shotgun (WGS) entry which is preliminary data.</text>
</comment>
<evidence type="ECO:0000313" key="1">
    <source>
        <dbReference type="EMBL" id="TRY13575.1"/>
    </source>
</evidence>
<dbReference type="RefSeq" id="WP_144041021.1">
    <property type="nucleotide sequence ID" value="NZ_BMPL01000011.1"/>
</dbReference>
<keyword evidence="2" id="KW-1185">Reference proteome</keyword>
<dbReference type="Proteomes" id="UP000318126">
    <property type="component" value="Unassembled WGS sequence"/>
</dbReference>
<sequence>MSEQSKQNVITNQAWQLMCDKQQFTRREIALALGVKTNLITELTKRLQKQAAIELIKIQVGNKGNLYRVLINLDDVILGTGKPQTMRAPQQIKRNTLVQQIWNSIRINRRFNKGLILATSTVAPSLVTRYLGCLSKAGYIRPLNSIKGSPRGTSLNYLLVRDSGRLHPTERKDGMWDQNTNTFYKFKEKGHE</sequence>
<dbReference type="AlphaFoldDB" id="A0A553JM86"/>
<accession>A0A553JM86</accession>
<dbReference type="EMBL" id="VKGK01000018">
    <property type="protein sequence ID" value="TRY13575.1"/>
    <property type="molecule type" value="Genomic_DNA"/>
</dbReference>
<gene>
    <name evidence="1" type="ORF">FN961_15170</name>
</gene>
<name>A0A553JM86_SHEHA</name>
<organism evidence="1 2">
    <name type="scientific">Shewanella hanedai</name>
    <name type="common">Alteromonas hanedai</name>
    <dbReference type="NCBI Taxonomy" id="25"/>
    <lineage>
        <taxon>Bacteria</taxon>
        <taxon>Pseudomonadati</taxon>
        <taxon>Pseudomonadota</taxon>
        <taxon>Gammaproteobacteria</taxon>
        <taxon>Alteromonadales</taxon>
        <taxon>Shewanellaceae</taxon>
        <taxon>Shewanella</taxon>
    </lineage>
</organism>
<evidence type="ECO:0000313" key="2">
    <source>
        <dbReference type="Proteomes" id="UP000318126"/>
    </source>
</evidence>
<protein>
    <submittedName>
        <fullName evidence="1">Uncharacterized protein</fullName>
    </submittedName>
</protein>
<dbReference type="OrthoDB" id="5600716at2"/>